<dbReference type="AlphaFoldDB" id="A0A4S4K9X7"/>
<keyword evidence="3" id="KW-1185">Reference proteome</keyword>
<feature type="domain" description="Trehalase-like N-terminal" evidence="1">
    <location>
        <begin position="13"/>
        <end position="144"/>
    </location>
</feature>
<comment type="caution">
    <text evidence="2">The sequence shown here is derived from an EMBL/GenBank/DDBJ whole genome shotgun (WGS) entry which is preliminary data.</text>
</comment>
<protein>
    <recommendedName>
        <fullName evidence="1">Trehalase-like N-terminal domain-containing protein</fullName>
    </recommendedName>
</protein>
<organism evidence="2 3">
    <name type="scientific">Phellinidium pouzarii</name>
    <dbReference type="NCBI Taxonomy" id="167371"/>
    <lineage>
        <taxon>Eukaryota</taxon>
        <taxon>Fungi</taxon>
        <taxon>Dikarya</taxon>
        <taxon>Basidiomycota</taxon>
        <taxon>Agaricomycotina</taxon>
        <taxon>Agaricomycetes</taxon>
        <taxon>Hymenochaetales</taxon>
        <taxon>Hymenochaetaceae</taxon>
        <taxon>Phellinidium</taxon>
    </lineage>
</organism>
<proteinExistence type="predicted"/>
<sequence length="233" mass="25545">MPNGKSKTERGYTAISDHALIGNLRTAALVSIDGSIESYCVPNFDSPSVFARILDKDKGGHFSITPTIDFVTKQAYTPSSNVLQTKFLSDQGIVTVTDFLPRQNDAEAQKPLLFWLIRRVEVIRGKIPVRVECCPAFNYARSKHHTSIIPDDSIPDAPISPSAYQNSPEQPHMKALFHSDALTLDLRYVAESVGDYSEGAGGVRPPAVKLQTLDLSDKGHLGEGVFCDLDLEE</sequence>
<dbReference type="OrthoDB" id="406733at2759"/>
<feature type="non-terminal residue" evidence="2">
    <location>
        <position position="233"/>
    </location>
</feature>
<dbReference type="InterPro" id="IPR045582">
    <property type="entry name" value="Trehalase-like_N"/>
</dbReference>
<accession>A0A4S4K9X7</accession>
<evidence type="ECO:0000313" key="3">
    <source>
        <dbReference type="Proteomes" id="UP000308199"/>
    </source>
</evidence>
<dbReference type="Proteomes" id="UP000308199">
    <property type="component" value="Unassembled WGS sequence"/>
</dbReference>
<dbReference type="EMBL" id="SGPK01001171">
    <property type="protein sequence ID" value="THG94047.1"/>
    <property type="molecule type" value="Genomic_DNA"/>
</dbReference>
<gene>
    <name evidence="2" type="ORF">EW145_g8224</name>
</gene>
<name>A0A4S4K9X7_9AGAM</name>
<dbReference type="Pfam" id="PF19291">
    <property type="entry name" value="TREH_N"/>
    <property type="match status" value="1"/>
</dbReference>
<evidence type="ECO:0000259" key="1">
    <source>
        <dbReference type="Pfam" id="PF19291"/>
    </source>
</evidence>
<reference evidence="2 3" key="1">
    <citation type="submission" date="2019-02" db="EMBL/GenBank/DDBJ databases">
        <title>Genome sequencing of the rare red list fungi Phellinidium pouzarii.</title>
        <authorList>
            <person name="Buettner E."/>
            <person name="Kellner H."/>
        </authorList>
    </citation>
    <scope>NUCLEOTIDE SEQUENCE [LARGE SCALE GENOMIC DNA]</scope>
    <source>
        <strain evidence="2 3">DSM 108285</strain>
    </source>
</reference>
<evidence type="ECO:0000313" key="2">
    <source>
        <dbReference type="EMBL" id="THG94047.1"/>
    </source>
</evidence>